<dbReference type="Pfam" id="PF04715">
    <property type="entry name" value="Anth_synt_I_N"/>
    <property type="match status" value="1"/>
</dbReference>
<dbReference type="PRINTS" id="PR00095">
    <property type="entry name" value="ANTSNTHASEI"/>
</dbReference>
<evidence type="ECO:0000256" key="3">
    <source>
        <dbReference type="ARBA" id="ARBA00022723"/>
    </source>
</evidence>
<dbReference type="NCBIfam" id="TIGR00565">
    <property type="entry name" value="trpE_proteo"/>
    <property type="match status" value="1"/>
</dbReference>
<dbReference type="Gene3D" id="3.60.120.10">
    <property type="entry name" value="Anthranilate synthase"/>
    <property type="match status" value="1"/>
</dbReference>
<evidence type="ECO:0000256" key="6">
    <source>
        <dbReference type="ARBA" id="ARBA00047683"/>
    </source>
</evidence>
<dbReference type="PIRSF" id="PIRSF001373">
    <property type="entry name" value="TrpE"/>
    <property type="match status" value="1"/>
</dbReference>
<keyword evidence="7" id="KW-0822">Tryptophan biosynthesis</keyword>
<protein>
    <recommendedName>
        <fullName evidence="7">Anthranilate synthase component 1</fullName>
        <ecNumber evidence="7">4.1.3.27</ecNumber>
    </recommendedName>
</protein>
<feature type="domain" description="Chorismate-utilising enzyme C-terminal" evidence="8">
    <location>
        <begin position="288"/>
        <end position="548"/>
    </location>
</feature>
<evidence type="ECO:0000256" key="2">
    <source>
        <dbReference type="ARBA" id="ARBA00009562"/>
    </source>
</evidence>
<evidence type="ECO:0000313" key="10">
    <source>
        <dbReference type="EMBL" id="MFC4699024.1"/>
    </source>
</evidence>
<dbReference type="InterPro" id="IPR005801">
    <property type="entry name" value="ADC_synthase"/>
</dbReference>
<reference evidence="11" key="1">
    <citation type="journal article" date="2019" name="Int. J. Syst. Evol. Microbiol.">
        <title>The Global Catalogue of Microorganisms (GCM) 10K type strain sequencing project: providing services to taxonomists for standard genome sequencing and annotation.</title>
        <authorList>
            <consortium name="The Broad Institute Genomics Platform"/>
            <consortium name="The Broad Institute Genome Sequencing Center for Infectious Disease"/>
            <person name="Wu L."/>
            <person name="Ma J."/>
        </authorList>
    </citation>
    <scope>NUCLEOTIDE SEQUENCE [LARGE SCALE GENOMIC DNA]</scope>
    <source>
        <strain evidence="11">KACC 12507</strain>
    </source>
</reference>
<keyword evidence="11" id="KW-1185">Reference proteome</keyword>
<dbReference type="SUPFAM" id="SSF56322">
    <property type="entry name" value="ADC synthase"/>
    <property type="match status" value="1"/>
</dbReference>
<dbReference type="EC" id="4.1.3.27" evidence="7"/>
<dbReference type="InterPro" id="IPR006805">
    <property type="entry name" value="Anth_synth_I_N"/>
</dbReference>
<dbReference type="InterPro" id="IPR019999">
    <property type="entry name" value="Anth_synth_I-like"/>
</dbReference>
<evidence type="ECO:0000256" key="1">
    <source>
        <dbReference type="ARBA" id="ARBA00001946"/>
    </source>
</evidence>
<comment type="similarity">
    <text evidence="2 7">Belongs to the anthranilate synthase component I family.</text>
</comment>
<evidence type="ECO:0000256" key="5">
    <source>
        <dbReference type="ARBA" id="ARBA00023239"/>
    </source>
</evidence>
<dbReference type="PANTHER" id="PTHR11236">
    <property type="entry name" value="AMINOBENZOATE/ANTHRANILATE SYNTHASE"/>
    <property type="match status" value="1"/>
</dbReference>
<keyword evidence="7" id="KW-0057">Aromatic amino acid biosynthesis</keyword>
<proteinExistence type="inferred from homology"/>
<keyword evidence="7" id="KW-0028">Amino-acid biosynthesis</keyword>
<evidence type="ECO:0000256" key="7">
    <source>
        <dbReference type="PIRNR" id="PIRNR001373"/>
    </source>
</evidence>
<dbReference type="EMBL" id="JBHSGU010000002">
    <property type="protein sequence ID" value="MFC4699024.1"/>
    <property type="molecule type" value="Genomic_DNA"/>
</dbReference>
<comment type="caution">
    <text evidence="10">The sequence shown here is derived from an EMBL/GenBank/DDBJ whole genome shotgun (WGS) entry which is preliminary data.</text>
</comment>
<organism evidence="10 11">
    <name type="scientific">Glaciecola siphonariae</name>
    <dbReference type="NCBI Taxonomy" id="521012"/>
    <lineage>
        <taxon>Bacteria</taxon>
        <taxon>Pseudomonadati</taxon>
        <taxon>Pseudomonadota</taxon>
        <taxon>Gammaproteobacteria</taxon>
        <taxon>Alteromonadales</taxon>
        <taxon>Alteromonadaceae</taxon>
        <taxon>Glaciecola</taxon>
    </lineage>
</organism>
<sequence length="564" mass="61903">MSLMDLGAAQGRVETIHIDAPYVVNPLQAYKSLATQYSVLLESAEIDSKDNLKSLVLVDAALRIECQKQNVTIEAVSENGASLIDFLYEKLSDVVSKDTNSVCELKRNSQSNDQDANIKTSGEHKTDSPYICVYFSKPDAGLDEDSRLKAPSVFDVLRTIQTEIQALGEHPHAVFLGGVFAYDLLASFESLPDVPTGVNTCPDYVFYLAETLILIDHQAQKTEILGSVFSGQNIAQQYFDIQQRLEGIKHLLGDVKSVSVEASGSALTDFAHAGIHLSETSFEVDKSDQQYCMDVLSLKEHILDGDIFQVVPSRSFSLPCPDPLLAYKRLKQTNPSPYMFFLQDNDFCIFGASPESALKYEIQSNQVEIYPIAGTRPRGKRPDGSIDVDLDSRLELNLQQDEKEKAEHIMLVDLARNDVAKVSKPGTRCVKDLLKVDRYSHVMHLVSRVVGQLREDLDALHAYQACMNMGTLVGAPKISAASLIRQTEKCTRGSYGGAVGYLNGQGDFDTCIVIRSAFVKNQRAYIQAGAGVVKDSIAQMEADETRAKAQAVIQAILSANQAGA</sequence>
<keyword evidence="3" id="KW-0479">Metal-binding</keyword>
<comment type="catalytic activity">
    <reaction evidence="6 7">
        <text>chorismate + L-glutamine = anthranilate + pyruvate + L-glutamate + H(+)</text>
        <dbReference type="Rhea" id="RHEA:21732"/>
        <dbReference type="ChEBI" id="CHEBI:15361"/>
        <dbReference type="ChEBI" id="CHEBI:15378"/>
        <dbReference type="ChEBI" id="CHEBI:16567"/>
        <dbReference type="ChEBI" id="CHEBI:29748"/>
        <dbReference type="ChEBI" id="CHEBI:29985"/>
        <dbReference type="ChEBI" id="CHEBI:58359"/>
        <dbReference type="EC" id="4.1.3.27"/>
    </reaction>
</comment>
<dbReference type="Pfam" id="PF00425">
    <property type="entry name" value="Chorismate_bind"/>
    <property type="match status" value="1"/>
</dbReference>
<keyword evidence="4" id="KW-0460">Magnesium</keyword>
<evidence type="ECO:0000256" key="4">
    <source>
        <dbReference type="ARBA" id="ARBA00022842"/>
    </source>
</evidence>
<dbReference type="Proteomes" id="UP001595897">
    <property type="component" value="Unassembled WGS sequence"/>
</dbReference>
<evidence type="ECO:0000259" key="8">
    <source>
        <dbReference type="Pfam" id="PF00425"/>
    </source>
</evidence>
<dbReference type="InterPro" id="IPR015890">
    <property type="entry name" value="Chorismate_C"/>
</dbReference>
<dbReference type="InterPro" id="IPR005257">
    <property type="entry name" value="Anth_synth_I_TrpE"/>
</dbReference>
<name>A0ABV9LS67_9ALTE</name>
<comment type="pathway">
    <text evidence="7">Amino-acid biosynthesis; L-tryptophan biosynthesis; L-tryptophan from chorismate: step 1/5.</text>
</comment>
<feature type="domain" description="Anthranilate synthase component I N-terminal" evidence="9">
    <location>
        <begin position="24"/>
        <end position="223"/>
    </location>
</feature>
<accession>A0ABV9LS67</accession>
<keyword evidence="5 7" id="KW-0456">Lyase</keyword>
<comment type="cofactor">
    <cofactor evidence="1">
        <name>Mg(2+)</name>
        <dbReference type="ChEBI" id="CHEBI:18420"/>
    </cofactor>
</comment>
<dbReference type="RefSeq" id="WP_382405733.1">
    <property type="nucleotide sequence ID" value="NZ_JBHSGU010000002.1"/>
</dbReference>
<evidence type="ECO:0000259" key="9">
    <source>
        <dbReference type="Pfam" id="PF04715"/>
    </source>
</evidence>
<dbReference type="GO" id="GO:0004049">
    <property type="term" value="F:anthranilate synthase activity"/>
    <property type="evidence" value="ECO:0007669"/>
    <property type="project" value="UniProtKB-EC"/>
</dbReference>
<dbReference type="NCBIfam" id="NF010079">
    <property type="entry name" value="PRK13564.1"/>
    <property type="match status" value="1"/>
</dbReference>
<dbReference type="PANTHER" id="PTHR11236:SF49">
    <property type="entry name" value="ANTHRANILATE SYNTHASE COMPONENT 1"/>
    <property type="match status" value="1"/>
</dbReference>
<evidence type="ECO:0000313" key="11">
    <source>
        <dbReference type="Proteomes" id="UP001595897"/>
    </source>
</evidence>
<gene>
    <name evidence="10" type="ORF">ACFO4O_02500</name>
</gene>